<dbReference type="Proteomes" id="UP000042738">
    <property type="component" value="Chromosome"/>
</dbReference>
<proteinExistence type="predicted"/>
<reference evidence="4 5" key="1">
    <citation type="journal article" date="2014" name="Genome Announc.">
        <title>Whole-Genome Sequence of Serratia symbiotica Strain CWBI-2.3T, a Free-Living Symbiont of the Black Bean Aphid Aphis fabae.</title>
        <authorList>
            <person name="Foray V."/>
            <person name="Grigorescu A.S."/>
            <person name="Sabri A."/>
            <person name="Haubruge E."/>
            <person name="Lognay G."/>
            <person name="Francis F."/>
            <person name="Fauconnier M.L."/>
            <person name="Hance T."/>
            <person name="Thonart P."/>
        </authorList>
    </citation>
    <scope>NUCLEOTIDE SEQUENCE [LARGE SCALE GENOMIC DNA]</scope>
    <source>
        <strain evidence="4">CWBI-2.3</strain>
    </source>
</reference>
<dbReference type="Gene3D" id="3.30.420.240">
    <property type="match status" value="1"/>
</dbReference>
<evidence type="ECO:0000313" key="5">
    <source>
        <dbReference type="Proteomes" id="UP000042738"/>
    </source>
</evidence>
<dbReference type="InterPro" id="IPR035421">
    <property type="entry name" value="Terminase_6C"/>
</dbReference>
<protein>
    <submittedName>
        <fullName evidence="4">Oxidoreductase</fullName>
    </submittedName>
</protein>
<dbReference type="STRING" id="138074.SYMBAF_50148"/>
<dbReference type="Pfam" id="PF06056">
    <property type="entry name" value="Terminase_5"/>
    <property type="match status" value="1"/>
</dbReference>
<dbReference type="InterPro" id="IPR010332">
    <property type="entry name" value="ATPase_terminase-su_N"/>
</dbReference>
<dbReference type="Pfam" id="PF03237">
    <property type="entry name" value="Terminase_6N"/>
    <property type="match status" value="1"/>
</dbReference>
<accession>A0A068ZAD1</accession>
<dbReference type="Pfam" id="PF17289">
    <property type="entry name" value="Terminase_6C"/>
    <property type="match status" value="1"/>
</dbReference>
<evidence type="ECO:0000259" key="2">
    <source>
        <dbReference type="Pfam" id="PF06056"/>
    </source>
</evidence>
<dbReference type="AlphaFoldDB" id="A0A068ZAD1"/>
<dbReference type="InterPro" id="IPR027417">
    <property type="entry name" value="P-loop_NTPase"/>
</dbReference>
<organism evidence="4 5">
    <name type="scientific">Serratia symbiotica</name>
    <dbReference type="NCBI Taxonomy" id="138074"/>
    <lineage>
        <taxon>Bacteria</taxon>
        <taxon>Pseudomonadati</taxon>
        <taxon>Pseudomonadota</taxon>
        <taxon>Gammaproteobacteria</taxon>
        <taxon>Enterobacterales</taxon>
        <taxon>Yersiniaceae</taxon>
        <taxon>Serratia</taxon>
    </lineage>
</organism>
<name>A0A068ZAD1_9GAMM</name>
<dbReference type="Gene3D" id="3.40.50.300">
    <property type="entry name" value="P-loop containing nucleotide triphosphate hydrolases"/>
    <property type="match status" value="1"/>
</dbReference>
<dbReference type="RefSeq" id="WP_040265690.1">
    <property type="nucleotide sequence ID" value="NZ_CP050855.1"/>
</dbReference>
<evidence type="ECO:0000259" key="3">
    <source>
        <dbReference type="Pfam" id="PF17289"/>
    </source>
</evidence>
<feature type="domain" description="Terminase ATPase subunit N-terminal" evidence="2">
    <location>
        <begin position="11"/>
        <end position="68"/>
    </location>
</feature>
<dbReference type="EMBL" id="CP050855">
    <property type="protein sequence ID" value="QLH62770.1"/>
    <property type="molecule type" value="Genomic_DNA"/>
</dbReference>
<gene>
    <name evidence="4" type="ORF">SYMBAF_07185</name>
</gene>
<keyword evidence="1" id="KW-1188">Viral release from host cell</keyword>
<sequence length="589" mass="67157">MSAITISTDLDPRRQAMYLYWQGLRVTHIAEMIGENPVTVHSWKRRDKWDDYGPLDQMQITTAARYCQLILKPEKEGRDLKEIDLLARQAERHARIGKYKSGGNEADLNPNIGSRNAGPRQRMQKNVFTGEQHARLKEIFLEQMFAYQRRWYEAGLSKDFRIRNILKSRQIGATYYFAREALIDALDTGRNQMFVSASKAQAHQFKNYIIAFAQEVDVELRGETIILPNAAELHFLGTNSNTAQGRPGNLYLDEYFWIPGFKKLRRAASGMASQTRYRSTYFSTPSSMTHEAYSFWNGTLFNKGKSKDRRREIDVSYKRLADGVLCEDKQFRQIVTLEDALRGGCDLFDLDELREENSDEDFDNLFMCNFIDDTSSVFPMGEMQRCMVDSWEHWTDVKPFALRPVASREVWIGYDPASSEDGDSAGCAVILPPLVAGGKFRVLERHQWRGMDFAAQARNIKALTERYNVSYIGIDNTGLGRAVSQLVRQFFPAVNAINYSLEMKTDLVLKARDVIRSGRLEFDAGALDIAQAFMSIRKQMTATGRRTTYVTSRAEGVSHGDVAWAVMHALFNEPLEGATGSNTGFMEIY</sequence>
<evidence type="ECO:0000256" key="1">
    <source>
        <dbReference type="ARBA" id="ARBA00022612"/>
    </source>
</evidence>
<dbReference type="GeneID" id="93736298"/>
<feature type="domain" description="Terminase large subunit gp17-like C-terminal" evidence="3">
    <location>
        <begin position="412"/>
        <end position="572"/>
    </location>
</feature>
<evidence type="ECO:0000313" key="4">
    <source>
        <dbReference type="EMBL" id="QLH62770.1"/>
    </source>
</evidence>